<evidence type="ECO:0000256" key="2">
    <source>
        <dbReference type="ARBA" id="ARBA00004651"/>
    </source>
</evidence>
<evidence type="ECO:0000256" key="10">
    <source>
        <dbReference type="ARBA" id="ARBA00030646"/>
    </source>
</evidence>
<dbReference type="InterPro" id="IPR008509">
    <property type="entry name" value="MOT2/MFSD5"/>
</dbReference>
<keyword evidence="9 12" id="KW-0472">Membrane</keyword>
<feature type="transmembrane region" description="Helical" evidence="12">
    <location>
        <begin position="325"/>
        <end position="347"/>
    </location>
</feature>
<feature type="transmembrane region" description="Helical" evidence="12">
    <location>
        <begin position="174"/>
        <end position="192"/>
    </location>
</feature>
<feature type="transmembrane region" description="Helical" evidence="12">
    <location>
        <begin position="49"/>
        <end position="68"/>
    </location>
</feature>
<sequence length="409" mass="44914">MVVYQASIPCNCHNHAYLTGHLLAFAADWLQGPHLYAVYKYDKKLEETYVAALYATGFISAALSAAFVGQLADKFGRKRACLIYCASYTACCLSMLSDNLYILFAGKFCGGVSTTLLYSAFDAWMITEYHKRGLEAEHLSLATLYGWMTSLNSVVAITTGIVGEILVSLTGTKVSPFLLAVLVLGGTATWISSTWSENYGSQSNDMAKTSFFAVTATAIKEMWRDKRIFALTTAASLFESMMYLFVFFWSAALISARNVSGVTEDPPFGLIFASFMCCMMAGSVLFTTARSSHNITSASFTLKAAITFASASLLSAVLIGSHEYLVFWAFCLVELCVGMYFPSMNFLKSKIVEDDSRAKIYSFMRLPLSTLVVLAHSLAEEGDRHRNNVFLSFGGALLVAFIVTHRHLQ</sequence>
<feature type="transmembrane region" description="Helical" evidence="12">
    <location>
        <begin position="142"/>
        <end position="162"/>
    </location>
</feature>
<keyword evidence="5" id="KW-1003">Cell membrane</keyword>
<feature type="transmembrane region" description="Helical" evidence="12">
    <location>
        <begin position="300"/>
        <end position="319"/>
    </location>
</feature>
<feature type="transmembrane region" description="Helical" evidence="12">
    <location>
        <begin position="359"/>
        <end position="378"/>
    </location>
</feature>
<feature type="transmembrane region" description="Helical" evidence="12">
    <location>
        <begin position="102"/>
        <end position="121"/>
    </location>
</feature>
<feature type="transmembrane region" description="Helical" evidence="12">
    <location>
        <begin position="390"/>
        <end position="408"/>
    </location>
</feature>
<evidence type="ECO:0000256" key="5">
    <source>
        <dbReference type="ARBA" id="ARBA00022475"/>
    </source>
</evidence>
<evidence type="ECO:0000256" key="1">
    <source>
        <dbReference type="ARBA" id="ARBA00003019"/>
    </source>
</evidence>
<organism evidence="13 14">
    <name type="scientific">Diaporthe ampelina</name>
    <dbReference type="NCBI Taxonomy" id="1214573"/>
    <lineage>
        <taxon>Eukaryota</taxon>
        <taxon>Fungi</taxon>
        <taxon>Dikarya</taxon>
        <taxon>Ascomycota</taxon>
        <taxon>Pezizomycotina</taxon>
        <taxon>Sordariomycetes</taxon>
        <taxon>Sordariomycetidae</taxon>
        <taxon>Diaporthales</taxon>
        <taxon>Diaporthaceae</taxon>
        <taxon>Diaporthe</taxon>
    </lineage>
</organism>
<gene>
    <name evidence="13" type="ORF">UCDDA912_g05955</name>
</gene>
<dbReference type="GO" id="GO:0015098">
    <property type="term" value="F:molybdate ion transmembrane transporter activity"/>
    <property type="evidence" value="ECO:0007669"/>
    <property type="project" value="InterPro"/>
</dbReference>
<proteinExistence type="predicted"/>
<accession>A0A0G2HG36</accession>
<evidence type="ECO:0000256" key="8">
    <source>
        <dbReference type="ARBA" id="ARBA00023065"/>
    </source>
</evidence>
<protein>
    <recommendedName>
        <fullName evidence="3">Molybdate-anion transporter</fullName>
    </recommendedName>
    <alternativeName>
        <fullName evidence="10">Major facilitator superfamily domain-containing protein 5</fullName>
    </alternativeName>
    <alternativeName>
        <fullName evidence="11">Molybdate transporter 2 homolog</fullName>
    </alternativeName>
</protein>
<dbReference type="AlphaFoldDB" id="A0A0G2HG36"/>
<keyword evidence="14" id="KW-1185">Reference proteome</keyword>
<dbReference type="EMBL" id="LCUC01000217">
    <property type="protein sequence ID" value="KKY34078.1"/>
    <property type="molecule type" value="Genomic_DNA"/>
</dbReference>
<comment type="subcellular location">
    <subcellularLocation>
        <location evidence="2">Cell membrane</location>
        <topology evidence="2">Multi-pass membrane protein</topology>
    </subcellularLocation>
</comment>
<dbReference type="GO" id="GO:0006811">
    <property type="term" value="P:monoatomic ion transport"/>
    <property type="evidence" value="ECO:0007669"/>
    <property type="project" value="UniProtKB-KW"/>
</dbReference>
<evidence type="ECO:0000256" key="12">
    <source>
        <dbReference type="SAM" id="Phobius"/>
    </source>
</evidence>
<name>A0A0G2HG36_9PEZI</name>
<feature type="transmembrane region" description="Helical" evidence="12">
    <location>
        <begin position="268"/>
        <end position="288"/>
    </location>
</feature>
<dbReference type="SUPFAM" id="SSF103473">
    <property type="entry name" value="MFS general substrate transporter"/>
    <property type="match status" value="1"/>
</dbReference>
<dbReference type="Gene3D" id="1.20.1250.20">
    <property type="entry name" value="MFS general substrate transporter like domains"/>
    <property type="match status" value="1"/>
</dbReference>
<evidence type="ECO:0000256" key="6">
    <source>
        <dbReference type="ARBA" id="ARBA00022692"/>
    </source>
</evidence>
<feature type="transmembrane region" description="Helical" evidence="12">
    <location>
        <begin position="228"/>
        <end position="256"/>
    </location>
</feature>
<evidence type="ECO:0000256" key="4">
    <source>
        <dbReference type="ARBA" id="ARBA00022448"/>
    </source>
</evidence>
<comment type="caution">
    <text evidence="13">The sequence shown here is derived from an EMBL/GenBank/DDBJ whole genome shotgun (WGS) entry which is preliminary data.</text>
</comment>
<keyword evidence="8" id="KW-0406">Ion transport</keyword>
<dbReference type="GO" id="GO:0005886">
    <property type="term" value="C:plasma membrane"/>
    <property type="evidence" value="ECO:0007669"/>
    <property type="project" value="UniProtKB-SubCell"/>
</dbReference>
<keyword evidence="4" id="KW-0813">Transport</keyword>
<evidence type="ECO:0000256" key="7">
    <source>
        <dbReference type="ARBA" id="ARBA00022989"/>
    </source>
</evidence>
<reference evidence="13 14" key="1">
    <citation type="submission" date="2015-05" db="EMBL/GenBank/DDBJ databases">
        <title>Distinctive expansion of gene families associated with plant cell wall degradation and secondary metabolism in the genomes of grapevine trunk pathogens.</title>
        <authorList>
            <person name="Lawrence D.P."/>
            <person name="Travadon R."/>
            <person name="Rolshausen P.E."/>
            <person name="Baumgartner K."/>
        </authorList>
    </citation>
    <scope>NUCLEOTIDE SEQUENCE [LARGE SCALE GENOMIC DNA]</scope>
    <source>
        <strain evidence="13">DA912</strain>
    </source>
</reference>
<dbReference type="OrthoDB" id="263957at2759"/>
<dbReference type="Pfam" id="PF05631">
    <property type="entry name" value="MFS_5"/>
    <property type="match status" value="1"/>
</dbReference>
<evidence type="ECO:0000313" key="14">
    <source>
        <dbReference type="Proteomes" id="UP000034680"/>
    </source>
</evidence>
<evidence type="ECO:0000256" key="9">
    <source>
        <dbReference type="ARBA" id="ARBA00023136"/>
    </source>
</evidence>
<keyword evidence="7 12" id="KW-1133">Transmembrane helix</keyword>
<dbReference type="CDD" id="cd17487">
    <property type="entry name" value="MFS_MFSD5_like"/>
    <property type="match status" value="1"/>
</dbReference>
<evidence type="ECO:0000256" key="11">
    <source>
        <dbReference type="ARBA" id="ARBA00032555"/>
    </source>
</evidence>
<dbReference type="PANTHER" id="PTHR23516">
    <property type="entry name" value="SAM (S-ADENOSYL METHIONINE) TRANSPORTER"/>
    <property type="match status" value="1"/>
</dbReference>
<dbReference type="Proteomes" id="UP000034680">
    <property type="component" value="Unassembled WGS sequence"/>
</dbReference>
<keyword evidence="6 12" id="KW-0812">Transmembrane</keyword>
<dbReference type="InterPro" id="IPR036259">
    <property type="entry name" value="MFS_trans_sf"/>
</dbReference>
<evidence type="ECO:0000313" key="13">
    <source>
        <dbReference type="EMBL" id="KKY34078.1"/>
    </source>
</evidence>
<reference evidence="13 14" key="2">
    <citation type="submission" date="2015-05" db="EMBL/GenBank/DDBJ databases">
        <authorList>
            <person name="Morales-Cruz A."/>
            <person name="Amrine K.C."/>
            <person name="Cantu D."/>
        </authorList>
    </citation>
    <scope>NUCLEOTIDE SEQUENCE [LARGE SCALE GENOMIC DNA]</scope>
    <source>
        <strain evidence="13">DA912</strain>
    </source>
</reference>
<comment type="function">
    <text evidence="1">Mediates high-affinity intracellular uptake of the rare oligo-element molybdenum.</text>
</comment>
<dbReference type="PANTHER" id="PTHR23516:SF1">
    <property type="entry name" value="MOLYBDATE-ANION TRANSPORTER"/>
    <property type="match status" value="1"/>
</dbReference>
<evidence type="ECO:0000256" key="3">
    <source>
        <dbReference type="ARBA" id="ARBA00021242"/>
    </source>
</evidence>